<organism evidence="1 2">
    <name type="scientific">Massilia cavernae</name>
    <dbReference type="NCBI Taxonomy" id="2320864"/>
    <lineage>
        <taxon>Bacteria</taxon>
        <taxon>Pseudomonadati</taxon>
        <taxon>Pseudomonadota</taxon>
        <taxon>Betaproteobacteria</taxon>
        <taxon>Burkholderiales</taxon>
        <taxon>Oxalobacteraceae</taxon>
        <taxon>Telluria group</taxon>
        <taxon>Massilia</taxon>
    </lineage>
</organism>
<dbReference type="InterPro" id="IPR000415">
    <property type="entry name" value="Nitroreductase-like"/>
</dbReference>
<dbReference type="SUPFAM" id="SSF55469">
    <property type="entry name" value="FMN-dependent nitroreductase-like"/>
    <property type="match status" value="1"/>
</dbReference>
<dbReference type="Gene3D" id="3.40.109.10">
    <property type="entry name" value="NADH Oxidase"/>
    <property type="match status" value="2"/>
</dbReference>
<sequence>MRDILDLARWAPSGDNEQPWEFEIVDDSRVVVYGHDTREHCVYDLKGQASQMAFGTLFETMAIAASAHRLAMQVERRSGSPEDKPVFDVTFTDDPGAAPGPLVPEIKRRSVQRRPMQTRPLTGGEKAALEAAAGPDYQIQWLEGGARKRAARLMFDNARLRLLLPEAYRTHARILKWDDADNQWGVPAGALGVDRMTIRLMQWAMKSESRLKWSNRILGTAAPRLQMDLLPGLACAAHFVIRAPQKPETMEDFIAAGRAMQRVWLTLTHLGLVMQPEMTPLIFSSYVRSGTAFTANRKLQELAERLSEKLARLIGSSENAVVMGRIGAGKLPVVRSERKPLDQLLRKNI</sequence>
<dbReference type="GO" id="GO:0016491">
    <property type="term" value="F:oxidoreductase activity"/>
    <property type="evidence" value="ECO:0007669"/>
    <property type="project" value="InterPro"/>
</dbReference>
<evidence type="ECO:0000313" key="1">
    <source>
        <dbReference type="EMBL" id="RJG23250.1"/>
    </source>
</evidence>
<dbReference type="AlphaFoldDB" id="A0A418Y676"/>
<name>A0A418Y676_9BURK</name>
<reference evidence="1 2" key="1">
    <citation type="submission" date="2018-09" db="EMBL/GenBank/DDBJ databases">
        <authorList>
            <person name="Zhu H."/>
        </authorList>
    </citation>
    <scope>NUCLEOTIDE SEQUENCE [LARGE SCALE GENOMIC DNA]</scope>
    <source>
        <strain evidence="1 2">K1S02-61</strain>
    </source>
</reference>
<evidence type="ECO:0000313" key="2">
    <source>
        <dbReference type="Proteomes" id="UP000284006"/>
    </source>
</evidence>
<protein>
    <submittedName>
        <fullName evidence="1">Molybdopterin biosynthesis protein MoeY</fullName>
    </submittedName>
</protein>
<keyword evidence="2" id="KW-1185">Reference proteome</keyword>
<comment type="caution">
    <text evidence="1">The sequence shown here is derived from an EMBL/GenBank/DDBJ whole genome shotgun (WGS) entry which is preliminary data.</text>
</comment>
<gene>
    <name evidence="1" type="ORF">D3872_04765</name>
</gene>
<accession>A0A418Y676</accession>
<dbReference type="EMBL" id="QYUP01000044">
    <property type="protein sequence ID" value="RJG23250.1"/>
    <property type="molecule type" value="Genomic_DNA"/>
</dbReference>
<dbReference type="OrthoDB" id="272552at2"/>
<proteinExistence type="predicted"/>
<dbReference type="Proteomes" id="UP000284006">
    <property type="component" value="Unassembled WGS sequence"/>
</dbReference>